<dbReference type="KEGG" id="rla:Rhola_00009540"/>
<dbReference type="SUPFAM" id="SSF52266">
    <property type="entry name" value="SGNH hydrolase"/>
    <property type="match status" value="1"/>
</dbReference>
<dbReference type="eggNOG" id="COG2755">
    <property type="taxonomic scope" value="Bacteria"/>
</dbReference>
<dbReference type="OrthoDB" id="5196031at2"/>
<evidence type="ECO:0000259" key="1">
    <source>
        <dbReference type="Pfam" id="PF13472"/>
    </source>
</evidence>
<dbReference type="Proteomes" id="UP000067708">
    <property type="component" value="Chromosome"/>
</dbReference>
<dbReference type="STRING" id="529884.Rhola_00009540"/>
<dbReference type="InterPro" id="IPR013830">
    <property type="entry name" value="SGNH_hydro"/>
</dbReference>
<evidence type="ECO:0000313" key="3">
    <source>
        <dbReference type="Proteomes" id="UP000067708"/>
    </source>
</evidence>
<accession>A0A060JNI6</accession>
<dbReference type="AlphaFoldDB" id="A0A060JNI6"/>
<proteinExistence type="predicted"/>
<dbReference type="Pfam" id="PF13472">
    <property type="entry name" value="Lipase_GDSL_2"/>
    <property type="match status" value="1"/>
</dbReference>
<dbReference type="HOGENOM" id="CLU_088196_0_0_11"/>
<gene>
    <name evidence="2" type="ORF">Rhola_00009540</name>
</gene>
<reference evidence="2 3" key="1">
    <citation type="journal article" date="2014" name="Int. J. Syst. Evol. Microbiol.">
        <title>Rhodoluna lacicola gen. nov., sp. nov., a planktonic freshwater bacterium with stream-lined genome.</title>
        <authorList>
            <person name="Hahn M."/>
            <person name="Schmidt J."/>
            <person name="Taipale S.J."/>
            <person name="Doolittle W.F."/>
            <person name="Koll U."/>
        </authorList>
    </citation>
    <scope>NUCLEOTIDE SEQUENCE [LARGE SCALE GENOMIC DNA]</scope>
    <source>
        <strain evidence="2 3">MWH-Ta8</strain>
    </source>
</reference>
<dbReference type="RefSeq" id="WP_038502742.1">
    <property type="nucleotide sequence ID" value="NZ_CP007490.1"/>
</dbReference>
<name>A0A060JNI6_9MICO</name>
<evidence type="ECO:0000313" key="2">
    <source>
        <dbReference type="EMBL" id="AIC47754.1"/>
    </source>
</evidence>
<organism evidence="2 3">
    <name type="scientific">Rhodoluna lacicola</name>
    <dbReference type="NCBI Taxonomy" id="529884"/>
    <lineage>
        <taxon>Bacteria</taxon>
        <taxon>Bacillati</taxon>
        <taxon>Actinomycetota</taxon>
        <taxon>Actinomycetes</taxon>
        <taxon>Micrococcales</taxon>
        <taxon>Microbacteriaceae</taxon>
        <taxon>Luna cluster</taxon>
        <taxon>Luna-1 subcluster</taxon>
        <taxon>Rhodoluna</taxon>
    </lineage>
</organism>
<protein>
    <recommendedName>
        <fullName evidence="1">SGNH hydrolase-type esterase domain-containing protein</fullName>
    </recommendedName>
</protein>
<dbReference type="InterPro" id="IPR036514">
    <property type="entry name" value="SGNH_hydro_sf"/>
</dbReference>
<dbReference type="Gene3D" id="3.40.50.1110">
    <property type="entry name" value="SGNH hydrolase"/>
    <property type="match status" value="1"/>
</dbReference>
<feature type="domain" description="SGNH hydrolase-type esterase" evidence="1">
    <location>
        <begin position="14"/>
        <end position="167"/>
    </location>
</feature>
<keyword evidence="3" id="KW-1185">Reference proteome</keyword>
<sequence>MSTETRRDVRIVILGDAIISAAGDPKGMGWVGRVTSKTPSSFPRIDIFALPAPDETTSMLAERWQAEVQRRFSAETENKLVIALSNHDPAAGISISRSRLNIATIIDEAKRAGIESFLVGPTPHRNKELNGEVEHLASGFEDVADRRGVTFVDCFRPLVEHEGWNLEIETSENGLPGQVGHGLIAWLVLNRGWYEWLGIPAPE</sequence>
<dbReference type="EMBL" id="CP007490">
    <property type="protein sequence ID" value="AIC47754.1"/>
    <property type="molecule type" value="Genomic_DNA"/>
</dbReference>